<gene>
    <name evidence="1" type="ORF">UFOPK1392_00499</name>
    <name evidence="2" type="ORF">UFOPK3733_01980</name>
</gene>
<sequence>MVKRRTILILIGYLLACAAFLLAAGSMLRGCRSMNLGEFDGPSHRNGPSTTTTTNHIERALSCEEAQQLLIDAASRLELMVAGDPLISGAPSVPEFESRLEAAVGEQLQRLEGIEVSPDCG</sequence>
<organism evidence="2">
    <name type="scientific">freshwater metagenome</name>
    <dbReference type="NCBI Taxonomy" id="449393"/>
    <lineage>
        <taxon>unclassified sequences</taxon>
        <taxon>metagenomes</taxon>
        <taxon>ecological metagenomes</taxon>
    </lineage>
</organism>
<accession>A0A6J7KBW9</accession>
<protein>
    <submittedName>
        <fullName evidence="2">Unannotated protein</fullName>
    </submittedName>
</protein>
<evidence type="ECO:0000313" key="1">
    <source>
        <dbReference type="EMBL" id="CAB4322762.1"/>
    </source>
</evidence>
<evidence type="ECO:0000313" key="2">
    <source>
        <dbReference type="EMBL" id="CAB4952811.1"/>
    </source>
</evidence>
<proteinExistence type="predicted"/>
<dbReference type="EMBL" id="CAFBNC010000139">
    <property type="protein sequence ID" value="CAB4952811.1"/>
    <property type="molecule type" value="Genomic_DNA"/>
</dbReference>
<dbReference type="AlphaFoldDB" id="A0A6J7KBW9"/>
<name>A0A6J7KBW9_9ZZZZ</name>
<reference evidence="2" key="1">
    <citation type="submission" date="2020-05" db="EMBL/GenBank/DDBJ databases">
        <authorList>
            <person name="Chiriac C."/>
            <person name="Salcher M."/>
            <person name="Ghai R."/>
            <person name="Kavagutti S V."/>
        </authorList>
    </citation>
    <scope>NUCLEOTIDE SEQUENCE</scope>
</reference>
<dbReference type="EMBL" id="CAEMXZ010000014">
    <property type="protein sequence ID" value="CAB4322762.1"/>
    <property type="molecule type" value="Genomic_DNA"/>
</dbReference>